<feature type="region of interest" description="Disordered" evidence="1">
    <location>
        <begin position="291"/>
        <end position="310"/>
    </location>
</feature>
<dbReference type="EMBL" id="JAAAIN010000186">
    <property type="protein sequence ID" value="KAG0318557.1"/>
    <property type="molecule type" value="Genomic_DNA"/>
</dbReference>
<feature type="region of interest" description="Disordered" evidence="1">
    <location>
        <begin position="200"/>
        <end position="280"/>
    </location>
</feature>
<protein>
    <submittedName>
        <fullName evidence="3">Uncharacterized protein</fullName>
    </submittedName>
</protein>
<gene>
    <name evidence="3" type="ORF">BGZ97_003599</name>
</gene>
<evidence type="ECO:0000313" key="3">
    <source>
        <dbReference type="EMBL" id="KAG0318557.1"/>
    </source>
</evidence>
<sequence>MTSTGRLGESCRFQPAPDNGLFDQGKRSIQYHIFGGDRNGATFFGGIYEIDNVLKIYTMENVENRTFIEHNLIRNDISTNLIVDRNFQVVGGLNKDEKLAQEPFVVALTSKGLYQFTIFGPTAGSMDGPYQVEITAGFYSASQRVAIGMKPRETTMYEDERQEAKRTITGLSIAAGLVVVLVLVTVGWFWWRRRRWRSRVREDKDKDKEEKDTESNSDDPAQSLTGKHEVHSIGLIPESESTSPTRHISSQDMMTQQPAATTTTTNTTPTNPSPLDARLPSTTYQDHIRELELSTHPRPNVVISVGEADT</sequence>
<dbReference type="OrthoDB" id="2444659at2759"/>
<keyword evidence="2" id="KW-0812">Transmembrane</keyword>
<evidence type="ECO:0000256" key="2">
    <source>
        <dbReference type="SAM" id="Phobius"/>
    </source>
</evidence>
<dbReference type="AlphaFoldDB" id="A0A9P6UT50"/>
<evidence type="ECO:0000256" key="1">
    <source>
        <dbReference type="SAM" id="MobiDB-lite"/>
    </source>
</evidence>
<feature type="compositionally biased region" description="Low complexity" evidence="1">
    <location>
        <begin position="255"/>
        <end position="270"/>
    </location>
</feature>
<organism evidence="3 4">
    <name type="scientific">Linnemannia gamsii</name>
    <dbReference type="NCBI Taxonomy" id="64522"/>
    <lineage>
        <taxon>Eukaryota</taxon>
        <taxon>Fungi</taxon>
        <taxon>Fungi incertae sedis</taxon>
        <taxon>Mucoromycota</taxon>
        <taxon>Mortierellomycotina</taxon>
        <taxon>Mortierellomycetes</taxon>
        <taxon>Mortierellales</taxon>
        <taxon>Mortierellaceae</taxon>
        <taxon>Linnemannia</taxon>
    </lineage>
</organism>
<name>A0A9P6UT50_9FUNG</name>
<keyword evidence="2" id="KW-0472">Membrane</keyword>
<keyword evidence="2" id="KW-1133">Transmembrane helix</keyword>
<reference evidence="3" key="1">
    <citation type="journal article" date="2020" name="Fungal Divers.">
        <title>Resolving the Mortierellaceae phylogeny through synthesis of multi-gene phylogenetics and phylogenomics.</title>
        <authorList>
            <person name="Vandepol N."/>
            <person name="Liber J."/>
            <person name="Desiro A."/>
            <person name="Na H."/>
            <person name="Kennedy M."/>
            <person name="Barry K."/>
            <person name="Grigoriev I.V."/>
            <person name="Miller A.N."/>
            <person name="O'Donnell K."/>
            <person name="Stajich J.E."/>
            <person name="Bonito G."/>
        </authorList>
    </citation>
    <scope>NUCLEOTIDE SEQUENCE</scope>
    <source>
        <strain evidence="3">NVP60</strain>
    </source>
</reference>
<keyword evidence="4" id="KW-1185">Reference proteome</keyword>
<evidence type="ECO:0000313" key="4">
    <source>
        <dbReference type="Proteomes" id="UP000823405"/>
    </source>
</evidence>
<dbReference type="Proteomes" id="UP000823405">
    <property type="component" value="Unassembled WGS sequence"/>
</dbReference>
<accession>A0A9P6UT50</accession>
<feature type="transmembrane region" description="Helical" evidence="2">
    <location>
        <begin position="171"/>
        <end position="191"/>
    </location>
</feature>
<feature type="compositionally biased region" description="Polar residues" evidence="1">
    <location>
        <begin position="239"/>
        <end position="254"/>
    </location>
</feature>
<comment type="caution">
    <text evidence="3">The sequence shown here is derived from an EMBL/GenBank/DDBJ whole genome shotgun (WGS) entry which is preliminary data.</text>
</comment>
<proteinExistence type="predicted"/>
<feature type="compositionally biased region" description="Basic and acidic residues" evidence="1">
    <location>
        <begin position="200"/>
        <end position="214"/>
    </location>
</feature>